<dbReference type="KEGG" id="bkw:BkAM31D_13635"/>
<dbReference type="Proteomes" id="UP000193006">
    <property type="component" value="Chromosome"/>
</dbReference>
<evidence type="ECO:0008006" key="4">
    <source>
        <dbReference type="Google" id="ProtNLM"/>
    </source>
</evidence>
<dbReference type="AlphaFoldDB" id="A0A1X9MFB0"/>
<keyword evidence="3" id="KW-1185">Reference proteome</keyword>
<organism evidence="2 3">
    <name type="scientific">Halalkalibacter krulwichiae</name>
    <dbReference type="NCBI Taxonomy" id="199441"/>
    <lineage>
        <taxon>Bacteria</taxon>
        <taxon>Bacillati</taxon>
        <taxon>Bacillota</taxon>
        <taxon>Bacilli</taxon>
        <taxon>Bacillales</taxon>
        <taxon>Bacillaceae</taxon>
        <taxon>Halalkalibacter</taxon>
    </lineage>
</organism>
<sequence>MAENNNKQVYILSLEANDIYGNMIRDKEIDLNYVGMIPHSLELIKLKQEGLSTMTVKTSDKEISNDIINVKFKQKVKSGDQIIKACKSKMRKLDKKIAEAETEEKKEKLEGYKEKLKGFIKHISEEKEDPQTYKEKWKELKNDELREHLYENGFTLKFKNIKTNKIEVITYKVYKRSSSKSRTGQVLAIREELYNEMINWSRMYLPFQDNQPIDLASLLSYESLVGSSIEGTIKINPENILVVDDINSEFDEICNVVRTDKKTGLLDSFKENVKVSNSLFDGQSLLDEQYFDHAGSMKLLRHHFFKSAAFNTKIQKFLEDKCPDDTPYNEWKLTDMFGNEILAKDVHMITTPSSLKCLKFSNVFAEEGENLKDKEVMRRLNNAMFSHWKGLVSSEGIIFGVCKHEKKSKHGTDEKGNILQSLSYQMVNCLPLNKDDVAQLAGYEKEYIMNLKESDEHFIEHLEKNTNEMNSHQMLIDLYRRNNDIVHTEIFREFRSKEIYDYGKKVKSGKVRIPKADYCVMIGNPYEMLLHSIGKFNVKNPELSLRGNQIFTTMFDFGVDLVGFRNPNTSPSNVLLAKNTYNKEIEEYFNFSKNIVAVNAWEFPLQDTLSGSDYDSDTVLLIDSEKLKIIAQACKKEYRVCINKLQSEKKEYKLNKLSMSEIDNILAKSSKKIGDVVNLGQFCLSTYWHLKSKGLKGRKLERLLQKTGVLTVLSGVAIDLSKKLYKINIQDEIEHIEELPELAERKPKFWQFISESNTIGNRISYYDCPMDYLVKELSYLKYATKREDIDFRSLLVIHKVKQANRHQQKKIRDNVKKYSSDIKSVYSSINDEDERNNRIKNIVKYYNFHVEKLHVKEDTMCAILMRMVKDNSEDAIRLLNVLHSTQKEVFLNAFKPKNSHL</sequence>
<keyword evidence="1" id="KW-0175">Coiled coil</keyword>
<evidence type="ECO:0000256" key="1">
    <source>
        <dbReference type="SAM" id="Coils"/>
    </source>
</evidence>
<evidence type="ECO:0000313" key="2">
    <source>
        <dbReference type="EMBL" id="ARK30793.1"/>
    </source>
</evidence>
<protein>
    <recommendedName>
        <fullName evidence="4">RNA dependent RNA polymerase</fullName>
    </recommendedName>
</protein>
<proteinExistence type="predicted"/>
<evidence type="ECO:0000313" key="3">
    <source>
        <dbReference type="Proteomes" id="UP000193006"/>
    </source>
</evidence>
<feature type="coiled-coil region" evidence="1">
    <location>
        <begin position="83"/>
        <end position="115"/>
    </location>
</feature>
<dbReference type="EMBL" id="CP020814">
    <property type="protein sequence ID" value="ARK30793.1"/>
    <property type="molecule type" value="Genomic_DNA"/>
</dbReference>
<reference evidence="2 3" key="1">
    <citation type="submission" date="2017-04" db="EMBL/GenBank/DDBJ databases">
        <title>Bacillus krulwichiae AM31D Genome sequencing and assembly.</title>
        <authorList>
            <person name="Krulwich T.A."/>
            <person name="Anastor L."/>
            <person name="Ehrlich R."/>
            <person name="Ehrlich G.D."/>
            <person name="Janto B."/>
        </authorList>
    </citation>
    <scope>NUCLEOTIDE SEQUENCE [LARGE SCALE GENOMIC DNA]</scope>
    <source>
        <strain evidence="2 3">AM31D</strain>
    </source>
</reference>
<accession>A0A1X9MFB0</accession>
<name>A0A1X9MFB0_9BACI</name>
<gene>
    <name evidence="2" type="ORF">BkAM31D_13635</name>
</gene>
<dbReference type="RefSeq" id="WP_066149662.1">
    <property type="nucleotide sequence ID" value="NZ_CP020814.1"/>
</dbReference>